<evidence type="ECO:0000313" key="4">
    <source>
        <dbReference type="EMBL" id="EMC92445.1"/>
    </source>
</evidence>
<evidence type="ECO:0000256" key="1">
    <source>
        <dbReference type="ARBA" id="ARBA00008828"/>
    </source>
</evidence>
<dbReference type="InterPro" id="IPR011989">
    <property type="entry name" value="ARM-like"/>
</dbReference>
<feature type="region of interest" description="Disordered" evidence="2">
    <location>
        <begin position="303"/>
        <end position="327"/>
    </location>
</feature>
<dbReference type="Proteomes" id="UP000011761">
    <property type="component" value="Unassembled WGS sequence"/>
</dbReference>
<evidence type="ECO:0000313" key="5">
    <source>
        <dbReference type="Proteomes" id="UP000011761"/>
    </source>
</evidence>
<evidence type="ECO:0000259" key="3">
    <source>
        <dbReference type="Pfam" id="PF05004"/>
    </source>
</evidence>
<dbReference type="SUPFAM" id="SSF48371">
    <property type="entry name" value="ARM repeat"/>
    <property type="match status" value="1"/>
</dbReference>
<dbReference type="STRING" id="717646.M2N1D3"/>
<dbReference type="RefSeq" id="XP_007680780.1">
    <property type="nucleotide sequence ID" value="XM_007682590.1"/>
</dbReference>
<dbReference type="eggNOG" id="KOG2842">
    <property type="taxonomic scope" value="Eukaryota"/>
</dbReference>
<feature type="compositionally biased region" description="Acidic residues" evidence="2">
    <location>
        <begin position="303"/>
        <end position="314"/>
    </location>
</feature>
<dbReference type="PANTHER" id="PTHR12354">
    <property type="entry name" value="INTERFERON-RELATED DEVELOPMENTAL REGULATOR"/>
    <property type="match status" value="1"/>
</dbReference>
<dbReference type="GeneID" id="19110823"/>
<dbReference type="Gene3D" id="1.25.10.10">
    <property type="entry name" value="Leucine-rich Repeat Variant"/>
    <property type="match status" value="1"/>
</dbReference>
<dbReference type="OrthoDB" id="18978at2759"/>
<dbReference type="EMBL" id="KB445562">
    <property type="protein sequence ID" value="EMC92445.1"/>
    <property type="molecule type" value="Genomic_DNA"/>
</dbReference>
<protein>
    <recommendedName>
        <fullName evidence="3">Interferon-related developmental regulator N-terminal domain-containing protein</fullName>
    </recommendedName>
</protein>
<feature type="region of interest" description="Disordered" evidence="2">
    <location>
        <begin position="1"/>
        <end position="70"/>
    </location>
</feature>
<dbReference type="PANTHER" id="PTHR12354:SF1">
    <property type="entry name" value="INTERFERON-RELATED DEVELOPMENTAL REGULATOR 1"/>
    <property type="match status" value="1"/>
</dbReference>
<accession>M2N1D3</accession>
<feature type="compositionally biased region" description="Polar residues" evidence="2">
    <location>
        <begin position="315"/>
        <end position="326"/>
    </location>
</feature>
<dbReference type="OMA" id="HISGRHI"/>
<comment type="similarity">
    <text evidence="1">Belongs to the IFRD family.</text>
</comment>
<organism evidence="4 5">
    <name type="scientific">Baudoinia panamericana (strain UAMH 10762)</name>
    <name type="common">Angels' share fungus</name>
    <name type="synonym">Baudoinia compniacensis (strain UAMH 10762)</name>
    <dbReference type="NCBI Taxonomy" id="717646"/>
    <lineage>
        <taxon>Eukaryota</taxon>
        <taxon>Fungi</taxon>
        <taxon>Dikarya</taxon>
        <taxon>Ascomycota</taxon>
        <taxon>Pezizomycotina</taxon>
        <taxon>Dothideomycetes</taxon>
        <taxon>Dothideomycetidae</taxon>
        <taxon>Mycosphaerellales</taxon>
        <taxon>Teratosphaeriaceae</taxon>
        <taxon>Baudoinia</taxon>
    </lineage>
</organism>
<keyword evidence="5" id="KW-1185">Reference proteome</keyword>
<dbReference type="InterPro" id="IPR039777">
    <property type="entry name" value="IFRD"/>
</dbReference>
<sequence length="456" mass="49449">MHDLRKQALLESGKTVSRKARSRAAGGGGGTPSSSRANSAAPSRGGSRVPSRNVSDDEAELSDGTQWSGASIDEMIAPGTEADAVPEEVWKEALRERMDELAGSRRKGSSEGREESLTGFVTILTRHYAADEVRARREETVQVLLKSVKADATDKEVVLALKALALLVITEPSDTVSDALSGPLKTCINDSQYPTAKIAAIHTLSITTFYGGASMEQTEDLMSYLLDIVSSDGAVIDAADNAALVTAALEEWGFIATQVEDMSESTPEGMETLIEQLDSADVDVQIAAGENIALLYEKSYTEAESDDEAAEEDQSIPTNGHTNGHSTRMIKRYNPIQGDEHQLIQTLSALAKTSSKRLSKSSRKRLHLAFTDILNTVENPTRGPRYSTALDEEGREMGSRLKIAIGGPGGGKMTIDSWWKLHRLNALKRLLREGFLVHYEENQVVFDSLPVVVEED</sequence>
<gene>
    <name evidence="4" type="ORF">BAUCODRAFT_289616</name>
</gene>
<dbReference type="AlphaFoldDB" id="M2N1D3"/>
<evidence type="ECO:0000256" key="2">
    <source>
        <dbReference type="SAM" id="MobiDB-lite"/>
    </source>
</evidence>
<reference evidence="4 5" key="1">
    <citation type="journal article" date="2012" name="PLoS Pathog.">
        <title>Diverse lifestyles and strategies of plant pathogenesis encoded in the genomes of eighteen Dothideomycetes fungi.</title>
        <authorList>
            <person name="Ohm R.A."/>
            <person name="Feau N."/>
            <person name="Henrissat B."/>
            <person name="Schoch C.L."/>
            <person name="Horwitz B.A."/>
            <person name="Barry K.W."/>
            <person name="Condon B.J."/>
            <person name="Copeland A.C."/>
            <person name="Dhillon B."/>
            <person name="Glaser F."/>
            <person name="Hesse C.N."/>
            <person name="Kosti I."/>
            <person name="LaButti K."/>
            <person name="Lindquist E.A."/>
            <person name="Lucas S."/>
            <person name="Salamov A.A."/>
            <person name="Bradshaw R.E."/>
            <person name="Ciuffetti L."/>
            <person name="Hamelin R.C."/>
            <person name="Kema G.H.J."/>
            <person name="Lawrence C."/>
            <person name="Scott J.A."/>
            <person name="Spatafora J.W."/>
            <person name="Turgeon B.G."/>
            <person name="de Wit P.J.G.M."/>
            <person name="Zhong S."/>
            <person name="Goodwin S.B."/>
            <person name="Grigoriev I.V."/>
        </authorList>
    </citation>
    <scope>NUCLEOTIDE SEQUENCE [LARGE SCALE GENOMIC DNA]</scope>
    <source>
        <strain evidence="4 5">UAMH 10762</strain>
    </source>
</reference>
<dbReference type="InterPro" id="IPR016024">
    <property type="entry name" value="ARM-type_fold"/>
</dbReference>
<feature type="domain" description="Interferon-related developmental regulator N-terminal" evidence="3">
    <location>
        <begin position="74"/>
        <end position="378"/>
    </location>
</feature>
<proteinExistence type="inferred from homology"/>
<dbReference type="Pfam" id="PF05004">
    <property type="entry name" value="IFRD"/>
    <property type="match status" value="1"/>
</dbReference>
<dbReference type="KEGG" id="bcom:BAUCODRAFT_289616"/>
<name>M2N1D3_BAUPA</name>
<dbReference type="InterPro" id="IPR007701">
    <property type="entry name" value="Interferon-rel_develop_reg_N"/>
</dbReference>
<feature type="compositionally biased region" description="Low complexity" evidence="2">
    <location>
        <begin position="32"/>
        <end position="48"/>
    </location>
</feature>
<dbReference type="HOGENOM" id="CLU_039188_0_0_1"/>